<proteinExistence type="predicted"/>
<evidence type="ECO:0000313" key="2">
    <source>
        <dbReference type="Proteomes" id="UP001595843"/>
    </source>
</evidence>
<evidence type="ECO:0000313" key="1">
    <source>
        <dbReference type="EMBL" id="MFC4077238.1"/>
    </source>
</evidence>
<dbReference type="EMBL" id="JBHSAP010000015">
    <property type="protein sequence ID" value="MFC4077238.1"/>
    <property type="molecule type" value="Genomic_DNA"/>
</dbReference>
<protein>
    <submittedName>
        <fullName evidence="1">Uncharacterized protein</fullName>
    </submittedName>
</protein>
<keyword evidence="2" id="KW-1185">Reference proteome</keyword>
<reference evidence="2" key="1">
    <citation type="journal article" date="2019" name="Int. J. Syst. Evol. Microbiol.">
        <title>The Global Catalogue of Microorganisms (GCM) 10K type strain sequencing project: providing services to taxonomists for standard genome sequencing and annotation.</title>
        <authorList>
            <consortium name="The Broad Institute Genomics Platform"/>
            <consortium name="The Broad Institute Genome Sequencing Center for Infectious Disease"/>
            <person name="Wu L."/>
            <person name="Ma J."/>
        </authorList>
    </citation>
    <scope>NUCLEOTIDE SEQUENCE [LARGE SCALE GENOMIC DNA]</scope>
    <source>
        <strain evidence="2">IBRC-M 10813</strain>
    </source>
</reference>
<comment type="caution">
    <text evidence="1">The sequence shown here is derived from an EMBL/GenBank/DDBJ whole genome shotgun (WGS) entry which is preliminary data.</text>
</comment>
<sequence length="57" mass="6280">MKVGRFSGQRLLAPNPNEVLGGSNRFAATDDFLWPLFGYVDGADKPEICERNICHGV</sequence>
<dbReference type="Proteomes" id="UP001595843">
    <property type="component" value="Unassembled WGS sequence"/>
</dbReference>
<organism evidence="1 2">
    <name type="scientific">Salinithrix halophila</name>
    <dbReference type="NCBI Taxonomy" id="1485204"/>
    <lineage>
        <taxon>Bacteria</taxon>
        <taxon>Bacillati</taxon>
        <taxon>Bacillota</taxon>
        <taxon>Bacilli</taxon>
        <taxon>Bacillales</taxon>
        <taxon>Thermoactinomycetaceae</taxon>
        <taxon>Salinithrix</taxon>
    </lineage>
</organism>
<gene>
    <name evidence="1" type="ORF">ACFOUO_10560</name>
</gene>
<accession>A0ABV8JFK3</accession>
<name>A0ABV8JFK3_9BACL</name>